<reference evidence="1 2" key="1">
    <citation type="journal article" date="2014" name="Agronomy (Basel)">
        <title>A Draft Genome Sequence for Ensete ventricosum, the Drought-Tolerant Tree Against Hunger.</title>
        <authorList>
            <person name="Harrison J."/>
            <person name="Moore K.A."/>
            <person name="Paszkiewicz K."/>
            <person name="Jones T."/>
            <person name="Grant M."/>
            <person name="Ambacheew D."/>
            <person name="Muzemil S."/>
            <person name="Studholme D.J."/>
        </authorList>
    </citation>
    <scope>NUCLEOTIDE SEQUENCE [LARGE SCALE GENOMIC DNA]</scope>
</reference>
<dbReference type="GO" id="GO:0045159">
    <property type="term" value="F:myosin II binding"/>
    <property type="evidence" value="ECO:0007669"/>
    <property type="project" value="TreeGrafter"/>
</dbReference>
<dbReference type="GO" id="GO:0006893">
    <property type="term" value="P:Golgi to plasma membrane transport"/>
    <property type="evidence" value="ECO:0007669"/>
    <property type="project" value="TreeGrafter"/>
</dbReference>
<dbReference type="GO" id="GO:0005737">
    <property type="term" value="C:cytoplasm"/>
    <property type="evidence" value="ECO:0007669"/>
    <property type="project" value="TreeGrafter"/>
</dbReference>
<dbReference type="PANTHER" id="PTHR10241:SF27">
    <property type="entry name" value="TRANSDUCIN_WD40 REPEAT-LIKE SUPERFAMILY PROTEIN"/>
    <property type="match status" value="1"/>
</dbReference>
<dbReference type="EMBL" id="AMZH03002810">
    <property type="protein sequence ID" value="RRT74314.1"/>
    <property type="molecule type" value="Genomic_DNA"/>
</dbReference>
<accession>A0A427ADL0</accession>
<sequence length="133" mass="14474">LFPKLQYSGGGGINGLKAEEVRPRLVFHYGVPPESSSLAYDPIQHILAISTRNGVIKLLGKDDSQALLQSEAAAPSKFLQVLEPTHCYFMENRGILLNVTSHNHIEAIGTQTEADSDTAVIFSSPQPMAESKR</sequence>
<gene>
    <name evidence="1" type="ORF">B296_00019662</name>
</gene>
<dbReference type="PANTHER" id="PTHR10241">
    <property type="entry name" value="LETHAL 2 GIANT LARVAE PROTEIN"/>
    <property type="match status" value="1"/>
</dbReference>
<dbReference type="GO" id="GO:0006887">
    <property type="term" value="P:exocytosis"/>
    <property type="evidence" value="ECO:0007669"/>
    <property type="project" value="TreeGrafter"/>
</dbReference>
<evidence type="ECO:0000313" key="2">
    <source>
        <dbReference type="Proteomes" id="UP000287651"/>
    </source>
</evidence>
<protein>
    <submittedName>
        <fullName evidence="1">Uncharacterized protein</fullName>
    </submittedName>
</protein>
<dbReference type="GO" id="GO:0005096">
    <property type="term" value="F:GTPase activator activity"/>
    <property type="evidence" value="ECO:0007669"/>
    <property type="project" value="TreeGrafter"/>
</dbReference>
<proteinExistence type="predicted"/>
<dbReference type="Proteomes" id="UP000287651">
    <property type="component" value="Unassembled WGS sequence"/>
</dbReference>
<name>A0A427ADL0_ENSVE</name>
<organism evidence="1 2">
    <name type="scientific">Ensete ventricosum</name>
    <name type="common">Abyssinian banana</name>
    <name type="synonym">Musa ensete</name>
    <dbReference type="NCBI Taxonomy" id="4639"/>
    <lineage>
        <taxon>Eukaryota</taxon>
        <taxon>Viridiplantae</taxon>
        <taxon>Streptophyta</taxon>
        <taxon>Embryophyta</taxon>
        <taxon>Tracheophyta</taxon>
        <taxon>Spermatophyta</taxon>
        <taxon>Magnoliopsida</taxon>
        <taxon>Liliopsida</taxon>
        <taxon>Zingiberales</taxon>
        <taxon>Musaceae</taxon>
        <taxon>Ensete</taxon>
    </lineage>
</organism>
<evidence type="ECO:0000313" key="1">
    <source>
        <dbReference type="EMBL" id="RRT74314.1"/>
    </source>
</evidence>
<dbReference type="GO" id="GO:0019905">
    <property type="term" value="F:syntaxin binding"/>
    <property type="evidence" value="ECO:0007669"/>
    <property type="project" value="TreeGrafter"/>
</dbReference>
<feature type="non-terminal residue" evidence="1">
    <location>
        <position position="1"/>
    </location>
</feature>
<comment type="caution">
    <text evidence="1">The sequence shown here is derived from an EMBL/GenBank/DDBJ whole genome shotgun (WGS) entry which is preliminary data.</text>
</comment>
<dbReference type="AlphaFoldDB" id="A0A427ADL0"/>
<dbReference type="GO" id="GO:0005886">
    <property type="term" value="C:plasma membrane"/>
    <property type="evidence" value="ECO:0007669"/>
    <property type="project" value="TreeGrafter"/>
</dbReference>